<dbReference type="AlphaFoldDB" id="A0A3N6R5Q2"/>
<dbReference type="Proteomes" id="UP000269154">
    <property type="component" value="Unassembled WGS sequence"/>
</dbReference>
<sequence length="108" mass="11983">MIEALALIIMGAAGKPDFPPKPLLTHMATTDILFFNRRIVIVFIRGPVDVDFVIWSANHPDCLVSWHIITILIAANHDRIRVAIIFTPVDYPIGSQDFVAGFTASLEL</sequence>
<name>A0A3N6R5Q2_9CYAN</name>
<evidence type="ECO:0000313" key="2">
    <source>
        <dbReference type="Proteomes" id="UP000269154"/>
    </source>
</evidence>
<organism evidence="1 2">
    <name type="scientific">Okeania hirsuta</name>
    <dbReference type="NCBI Taxonomy" id="1458930"/>
    <lineage>
        <taxon>Bacteria</taxon>
        <taxon>Bacillati</taxon>
        <taxon>Cyanobacteriota</taxon>
        <taxon>Cyanophyceae</taxon>
        <taxon>Oscillatoriophycideae</taxon>
        <taxon>Oscillatoriales</taxon>
        <taxon>Microcoleaceae</taxon>
        <taxon>Okeania</taxon>
    </lineage>
</organism>
<accession>A0A3N6R5Q2</accession>
<comment type="caution">
    <text evidence="1">The sequence shown here is derived from an EMBL/GenBank/DDBJ whole genome shotgun (WGS) entry which is preliminary data.</text>
</comment>
<evidence type="ECO:0000313" key="1">
    <source>
        <dbReference type="EMBL" id="RQH22351.1"/>
    </source>
</evidence>
<reference evidence="1 2" key="1">
    <citation type="journal article" date="2018" name="ACS Chem. Biol.">
        <title>Ketoreductase domain dysfunction expands chemodiversity: malyngamide biosynthesis in the cyanobacterium Okeania hirsuta.</title>
        <authorList>
            <person name="Moss N.A."/>
            <person name="Leao T."/>
            <person name="Rankin M."/>
            <person name="McCullough T.M."/>
            <person name="Qu P."/>
            <person name="Korobeynikov A."/>
            <person name="Smith J.L."/>
            <person name="Gerwick L."/>
            <person name="Gerwick W.H."/>
        </authorList>
    </citation>
    <scope>NUCLEOTIDE SEQUENCE [LARGE SCALE GENOMIC DNA]</scope>
    <source>
        <strain evidence="1 2">PAB10Feb10-1</strain>
    </source>
</reference>
<protein>
    <submittedName>
        <fullName evidence="1">Uncharacterized protein</fullName>
    </submittedName>
</protein>
<keyword evidence="2" id="KW-1185">Reference proteome</keyword>
<proteinExistence type="predicted"/>
<gene>
    <name evidence="1" type="ORF">D5R40_31055</name>
</gene>
<dbReference type="EMBL" id="RCBY01000369">
    <property type="protein sequence ID" value="RQH22351.1"/>
    <property type="molecule type" value="Genomic_DNA"/>
</dbReference>